<proteinExistence type="predicted"/>
<feature type="region of interest" description="Disordered" evidence="1">
    <location>
        <begin position="1"/>
        <end position="85"/>
    </location>
</feature>
<protein>
    <submittedName>
        <fullName evidence="2">Uncharacterized protein</fullName>
    </submittedName>
</protein>
<evidence type="ECO:0000256" key="1">
    <source>
        <dbReference type="SAM" id="MobiDB-lite"/>
    </source>
</evidence>
<feature type="compositionally biased region" description="Polar residues" evidence="1">
    <location>
        <begin position="1"/>
        <end position="16"/>
    </location>
</feature>
<dbReference type="EMBL" id="BAABGU010000002">
    <property type="protein sequence ID" value="GAA4563391.1"/>
    <property type="molecule type" value="Genomic_DNA"/>
</dbReference>
<comment type="caution">
    <text evidence="2">The sequence shown here is derived from an EMBL/GenBank/DDBJ whole genome shotgun (WGS) entry which is preliminary data.</text>
</comment>
<reference evidence="3" key="1">
    <citation type="journal article" date="2019" name="Int. J. Syst. Evol. Microbiol.">
        <title>The Global Catalogue of Microorganisms (GCM) 10K type strain sequencing project: providing services to taxonomists for standard genome sequencing and annotation.</title>
        <authorList>
            <consortium name="The Broad Institute Genomics Platform"/>
            <consortium name="The Broad Institute Genome Sequencing Center for Infectious Disease"/>
            <person name="Wu L."/>
            <person name="Ma J."/>
        </authorList>
    </citation>
    <scope>NUCLEOTIDE SEQUENCE [LARGE SCALE GENOMIC DNA]</scope>
    <source>
        <strain evidence="3">JCM 3175</strain>
    </source>
</reference>
<name>A0ABP8S963_9ACTN</name>
<sequence>MASATRGSTARITSSALRKAVDSAFSDMRPPTDVRKAQALGVRPHDGTASRWFSIPTRQSRPAPILPGAPGTARSTSANGRRGRP</sequence>
<evidence type="ECO:0000313" key="3">
    <source>
        <dbReference type="Proteomes" id="UP001500307"/>
    </source>
</evidence>
<keyword evidence="3" id="KW-1185">Reference proteome</keyword>
<evidence type="ECO:0000313" key="2">
    <source>
        <dbReference type="EMBL" id="GAA4563391.1"/>
    </source>
</evidence>
<accession>A0ABP8S963</accession>
<dbReference type="Proteomes" id="UP001500307">
    <property type="component" value="Unassembled WGS sequence"/>
</dbReference>
<organism evidence="2 3">
    <name type="scientific">Micromonospora coerulea</name>
    <dbReference type="NCBI Taxonomy" id="47856"/>
    <lineage>
        <taxon>Bacteria</taxon>
        <taxon>Bacillati</taxon>
        <taxon>Actinomycetota</taxon>
        <taxon>Actinomycetes</taxon>
        <taxon>Micromonosporales</taxon>
        <taxon>Micromonosporaceae</taxon>
        <taxon>Micromonospora</taxon>
    </lineage>
</organism>
<gene>
    <name evidence="2" type="ORF">GCM10023176_07250</name>
</gene>